<feature type="compositionally biased region" description="Low complexity" evidence="3">
    <location>
        <begin position="213"/>
        <end position="228"/>
    </location>
</feature>
<keyword evidence="7" id="KW-1185">Reference proteome</keyword>
<evidence type="ECO:0000256" key="1">
    <source>
        <dbReference type="ARBA" id="ARBA00004123"/>
    </source>
</evidence>
<evidence type="ECO:0000259" key="5">
    <source>
        <dbReference type="PROSITE" id="PS51294"/>
    </source>
</evidence>
<dbReference type="Proteomes" id="UP001318860">
    <property type="component" value="Unassembled WGS sequence"/>
</dbReference>
<dbReference type="Pfam" id="PF00249">
    <property type="entry name" value="Myb_DNA-binding"/>
    <property type="match status" value="1"/>
</dbReference>
<dbReference type="InterPro" id="IPR017930">
    <property type="entry name" value="Myb_dom"/>
</dbReference>
<comment type="caution">
    <text evidence="6">The sequence shown here is derived from an EMBL/GenBank/DDBJ whole genome shotgun (WGS) entry which is preliminary data.</text>
</comment>
<dbReference type="PROSITE" id="PS51294">
    <property type="entry name" value="HTH_MYB"/>
    <property type="match status" value="1"/>
</dbReference>
<evidence type="ECO:0000313" key="7">
    <source>
        <dbReference type="Proteomes" id="UP001318860"/>
    </source>
</evidence>
<evidence type="ECO:0008006" key="8">
    <source>
        <dbReference type="Google" id="ProtNLM"/>
    </source>
</evidence>
<protein>
    <recommendedName>
        <fullName evidence="8">Myb-like domain-containing protein</fullName>
    </recommendedName>
</protein>
<feature type="domain" description="Myb-like" evidence="4">
    <location>
        <begin position="50"/>
        <end position="97"/>
    </location>
</feature>
<reference evidence="6 7" key="1">
    <citation type="journal article" date="2021" name="Comput. Struct. Biotechnol. J.">
        <title>De novo genome assembly of the potent medicinal plant Rehmannia glutinosa using nanopore technology.</title>
        <authorList>
            <person name="Ma L."/>
            <person name="Dong C."/>
            <person name="Song C."/>
            <person name="Wang X."/>
            <person name="Zheng X."/>
            <person name="Niu Y."/>
            <person name="Chen S."/>
            <person name="Feng W."/>
        </authorList>
    </citation>
    <scope>NUCLEOTIDE SEQUENCE [LARGE SCALE GENOMIC DNA]</scope>
    <source>
        <strain evidence="6">DH-2019</strain>
    </source>
</reference>
<feature type="region of interest" description="Disordered" evidence="3">
    <location>
        <begin position="145"/>
        <end position="232"/>
    </location>
</feature>
<dbReference type="SMART" id="SM00717">
    <property type="entry name" value="SANT"/>
    <property type="match status" value="1"/>
</dbReference>
<dbReference type="InterPro" id="IPR001005">
    <property type="entry name" value="SANT/Myb"/>
</dbReference>
<dbReference type="SUPFAM" id="SSF46689">
    <property type="entry name" value="Homeodomain-like"/>
    <property type="match status" value="1"/>
</dbReference>
<dbReference type="PROSITE" id="PS50090">
    <property type="entry name" value="MYB_LIKE"/>
    <property type="match status" value="1"/>
</dbReference>
<evidence type="ECO:0000259" key="4">
    <source>
        <dbReference type="PROSITE" id="PS50090"/>
    </source>
</evidence>
<organism evidence="6 7">
    <name type="scientific">Rehmannia glutinosa</name>
    <name type="common">Chinese foxglove</name>
    <dbReference type="NCBI Taxonomy" id="99300"/>
    <lineage>
        <taxon>Eukaryota</taxon>
        <taxon>Viridiplantae</taxon>
        <taxon>Streptophyta</taxon>
        <taxon>Embryophyta</taxon>
        <taxon>Tracheophyta</taxon>
        <taxon>Spermatophyta</taxon>
        <taxon>Magnoliopsida</taxon>
        <taxon>eudicotyledons</taxon>
        <taxon>Gunneridae</taxon>
        <taxon>Pentapetalae</taxon>
        <taxon>asterids</taxon>
        <taxon>lamiids</taxon>
        <taxon>Lamiales</taxon>
        <taxon>Orobanchaceae</taxon>
        <taxon>Rehmannieae</taxon>
        <taxon>Rehmannia</taxon>
    </lineage>
</organism>
<gene>
    <name evidence="6" type="ORF">DH2020_033338</name>
</gene>
<sequence length="710" mass="78578">MAVDLHTLPPCEGGIEASPEGGDEKGKEPELPSTTACGGGDDVAEAVVYKKGAWSKEEDEKLRRAVDKYGLRNWVAIEKFSPGQARQELQAQMAKLFEAQFEKVSIYTRGGGIDFSFAFKIWQQLVSHCCQVYLLTASSSYQKQSPTNYVTDQTSTPTSHNTQNLLLSPNPTDQTPLLITNSSNAFTPLRKPPILSSPNGPLRRFSRAASKLSPDSSMQIQSSSAMESPRSPLKLNLSPRIPYPTPLSPLKLRLSIPIPSESCFQSNLSITDSTVQLSSSTEAVQRSSPQMNGLDLPPIQPMSVNTDNIIHVGSSQTIKTEPPSIQVYQPVTPGANSGVRELEPDNDSEIMEELREAQSRVRFLKKKLRLRRISNKRSLKGSSETTDLLKTEVPIDGNSSESATKECLLQTSSRTKNFLDDILGVKAPPKNSKKNVRRGDMIGISNEGALQVTSGSKENKLSKLQKGRIRTYSLEWQDGMKIQRRKTSLEESLQREEDSLGNILKRNNSMTFQEQMHSIDLFDHLNIQNIVNAPNSDSWDYNKLCPFQGPAGKSLNECSTIEGLFSESSTLLQDSSFQGDLFGQRSEIEAFGPVYSQSTATTLVKPVDDGAQLSFLQPYQDVYFGYSFGRENSENLEGKLTEDGLMDDNLAVKSILSESNLFLNQYPSADLIDSSHLVSTTNMEHESSERREPQLCESSLLLHQTLQPIC</sequence>
<evidence type="ECO:0000256" key="2">
    <source>
        <dbReference type="ARBA" id="ARBA00023242"/>
    </source>
</evidence>
<evidence type="ECO:0000256" key="3">
    <source>
        <dbReference type="SAM" id="MobiDB-lite"/>
    </source>
</evidence>
<dbReference type="CDD" id="cd00167">
    <property type="entry name" value="SANT"/>
    <property type="match status" value="1"/>
</dbReference>
<feature type="domain" description="HTH myb-type" evidence="5">
    <location>
        <begin position="50"/>
        <end position="83"/>
    </location>
</feature>
<feature type="region of interest" description="Disordered" evidence="3">
    <location>
        <begin position="1"/>
        <end position="40"/>
    </location>
</feature>
<dbReference type="EMBL" id="JABTTQ020001233">
    <property type="protein sequence ID" value="KAK6132954.1"/>
    <property type="molecule type" value="Genomic_DNA"/>
</dbReference>
<accession>A0ABR0VCP5</accession>
<dbReference type="Gene3D" id="1.10.10.60">
    <property type="entry name" value="Homeodomain-like"/>
    <property type="match status" value="1"/>
</dbReference>
<proteinExistence type="predicted"/>
<comment type="subcellular location">
    <subcellularLocation>
        <location evidence="1">Nucleus</location>
    </subcellularLocation>
</comment>
<keyword evidence="2" id="KW-0539">Nucleus</keyword>
<feature type="compositionally biased region" description="Polar residues" evidence="3">
    <location>
        <begin position="145"/>
        <end position="186"/>
    </location>
</feature>
<dbReference type="InterPro" id="IPR009057">
    <property type="entry name" value="Homeodomain-like_sf"/>
</dbReference>
<name>A0ABR0VCP5_REHGL</name>
<evidence type="ECO:0000313" key="6">
    <source>
        <dbReference type="EMBL" id="KAK6132954.1"/>
    </source>
</evidence>